<feature type="domain" description="Peptidase S74" evidence="3">
    <location>
        <begin position="587"/>
        <end position="698"/>
    </location>
</feature>
<keyword evidence="2" id="KW-1133">Transmembrane helix</keyword>
<feature type="transmembrane region" description="Helical" evidence="2">
    <location>
        <begin position="870"/>
        <end position="900"/>
    </location>
</feature>
<protein>
    <recommendedName>
        <fullName evidence="3">Peptidase S74 domain-containing protein</fullName>
    </recommendedName>
</protein>
<gene>
    <name evidence="4" type="ORF">ACA1_185890</name>
</gene>
<evidence type="ECO:0000256" key="1">
    <source>
        <dbReference type="SAM" id="MobiDB-lite"/>
    </source>
</evidence>
<feature type="compositionally biased region" description="Polar residues" evidence="1">
    <location>
        <begin position="156"/>
        <end position="165"/>
    </location>
</feature>
<feature type="compositionally biased region" description="Basic residues" evidence="1">
    <location>
        <begin position="259"/>
        <end position="272"/>
    </location>
</feature>
<dbReference type="Proteomes" id="UP000011083">
    <property type="component" value="Unassembled WGS sequence"/>
</dbReference>
<dbReference type="EMBL" id="KB007920">
    <property type="protein sequence ID" value="ELR20355.1"/>
    <property type="molecule type" value="Genomic_DNA"/>
</dbReference>
<organism evidence="4 5">
    <name type="scientific">Acanthamoeba castellanii (strain ATCC 30010 / Neff)</name>
    <dbReference type="NCBI Taxonomy" id="1257118"/>
    <lineage>
        <taxon>Eukaryota</taxon>
        <taxon>Amoebozoa</taxon>
        <taxon>Discosea</taxon>
        <taxon>Longamoebia</taxon>
        <taxon>Centramoebida</taxon>
        <taxon>Acanthamoebidae</taxon>
        <taxon>Acanthamoeba</taxon>
    </lineage>
</organism>
<feature type="compositionally biased region" description="Gly residues" evidence="1">
    <location>
        <begin position="547"/>
        <end position="558"/>
    </location>
</feature>
<feature type="region of interest" description="Disordered" evidence="1">
    <location>
        <begin position="731"/>
        <end position="795"/>
    </location>
</feature>
<feature type="compositionally biased region" description="Low complexity" evidence="1">
    <location>
        <begin position="166"/>
        <end position="178"/>
    </location>
</feature>
<feature type="region of interest" description="Disordered" evidence="1">
    <location>
        <begin position="542"/>
        <end position="562"/>
    </location>
</feature>
<dbReference type="OrthoDB" id="27041at2759"/>
<sequence>MDDFASLRDSTPQTASAEDVWPDLNPVEMVEHFAKLENYDENAPLSELISLERQLSWSAKLSLSELEEFFEPSNVSQPPAPQLQPQPQDLHSEQVRVTLLHRTRNAQGCEWQMVASKEEIRVTRNRGKLFKVVVESSAPFTRNDVHLFLADSSVPSLGSSPAHGTSSYDPSSSSSSPSTSPPASSPLQLSAHDLVVQSIDEVQPSKTTGADGRPTSYSVEVKVKLCLIGKGIQIAARITPPHGRASVGRSVEFMTHNNGKQKLRTEAKKKKEKEKTTTTTKKKRSGSKLSRVDGSEQDSHQELPVPASAAAASSTGLKVEPDTGGIYDLPEQHMSTPMRGSSTDYTGEMSSSGSDEDELRHHMARVPLVAPSFYSVSDESQHQQPMGQHHTMATPQQPYSGVAGGFERSETPTMARRQYDGMTPRGSMIDASGEMDIGRVTVVDDSGGPSHHPAAYLANGVGGGLNTEPEAAAGMAMGGSADMAHGAMGMTMGMGMDGGGMFLPNDGSYGGGVGNAEDLSDYGRGEPMLAPGLLNRHAGRKRKMDGMHGGGGGGGGRGSSPYPDHLSIRGGLHVEGIVRAQGFMQYSDLRLKTNVEDIVDAVSLISKLEGKRYRWKSQEEVEQLTGKSTPISLQNNGGLKVIGLIAQQVQQVLPEVVREDEDGFLSVDYVEIIPVLIEAFNQHLEVYHREQKELKSEFDTWRRLLGDKDEPSTEKKKSAESSTTMLKELIMVKKQPGGKTAGLTRRARNDSSGSEADLEAARSPIDDEEPDSLDRSSGSTTDGEEDVEEDFRHNSTPLMADQAKAAGVAGGAEEQSDLLAVDLDRLVANKGHLASLAAQMNKLIPDRQYTDLLKYVRDQKKSDRKRNRRLFFLFVFACLALFAINIAVSIGVPFGVTYIAESHV</sequence>
<dbReference type="GeneID" id="14921205"/>
<dbReference type="RefSeq" id="XP_004342549.1">
    <property type="nucleotide sequence ID" value="XM_004342500.1"/>
</dbReference>
<name>L8H596_ACACF</name>
<keyword evidence="5" id="KW-1185">Reference proteome</keyword>
<evidence type="ECO:0000313" key="4">
    <source>
        <dbReference type="EMBL" id="ELR20355.1"/>
    </source>
</evidence>
<feature type="region of interest" description="Disordered" evidence="1">
    <location>
        <begin position="255"/>
        <end position="355"/>
    </location>
</feature>
<dbReference type="VEuPathDB" id="AmoebaDB:ACA1_185890"/>
<dbReference type="KEGG" id="acan:ACA1_185890"/>
<evidence type="ECO:0000256" key="2">
    <source>
        <dbReference type="SAM" id="Phobius"/>
    </source>
</evidence>
<dbReference type="InterPro" id="IPR030392">
    <property type="entry name" value="S74_ICA"/>
</dbReference>
<proteinExistence type="predicted"/>
<evidence type="ECO:0000259" key="3">
    <source>
        <dbReference type="PROSITE" id="PS51688"/>
    </source>
</evidence>
<feature type="compositionally biased region" description="Polar residues" evidence="1">
    <location>
        <begin position="333"/>
        <end position="345"/>
    </location>
</feature>
<feature type="region of interest" description="Disordered" evidence="1">
    <location>
        <begin position="156"/>
        <end position="187"/>
    </location>
</feature>
<keyword evidence="2" id="KW-0812">Transmembrane</keyword>
<feature type="compositionally biased region" description="Basic and acidic residues" evidence="1">
    <location>
        <begin position="290"/>
        <end position="301"/>
    </location>
</feature>
<dbReference type="PROSITE" id="PS51688">
    <property type="entry name" value="ICA"/>
    <property type="match status" value="1"/>
</dbReference>
<accession>L8H596</accession>
<keyword evidence="2" id="KW-0472">Membrane</keyword>
<dbReference type="Pfam" id="PF13884">
    <property type="entry name" value="Peptidase_S74"/>
    <property type="match status" value="1"/>
</dbReference>
<evidence type="ECO:0000313" key="5">
    <source>
        <dbReference type="Proteomes" id="UP000011083"/>
    </source>
</evidence>
<dbReference type="AlphaFoldDB" id="L8H596"/>
<reference evidence="4 5" key="1">
    <citation type="journal article" date="2013" name="Genome Biol.">
        <title>Genome of Acanthamoeba castellanii highlights extensive lateral gene transfer and early evolution of tyrosine kinase signaling.</title>
        <authorList>
            <person name="Clarke M."/>
            <person name="Lohan A.J."/>
            <person name="Liu B."/>
            <person name="Lagkouvardos I."/>
            <person name="Roy S."/>
            <person name="Zafar N."/>
            <person name="Bertelli C."/>
            <person name="Schilde C."/>
            <person name="Kianianmomeni A."/>
            <person name="Burglin T.R."/>
            <person name="Frech C."/>
            <person name="Turcotte B."/>
            <person name="Kopec K.O."/>
            <person name="Synnott J.M."/>
            <person name="Choo C."/>
            <person name="Paponov I."/>
            <person name="Finkler A."/>
            <person name="Soon Heng Tan C."/>
            <person name="Hutchins A.P."/>
            <person name="Weinmeier T."/>
            <person name="Rattei T."/>
            <person name="Chu J.S."/>
            <person name="Gimenez G."/>
            <person name="Irimia M."/>
            <person name="Rigden D.J."/>
            <person name="Fitzpatrick D.A."/>
            <person name="Lorenzo-Morales J."/>
            <person name="Bateman A."/>
            <person name="Chiu C.H."/>
            <person name="Tang P."/>
            <person name="Hegemann P."/>
            <person name="Fromm H."/>
            <person name="Raoult D."/>
            <person name="Greub G."/>
            <person name="Miranda-Saavedra D."/>
            <person name="Chen N."/>
            <person name="Nash P."/>
            <person name="Ginger M.L."/>
            <person name="Horn M."/>
            <person name="Schaap P."/>
            <person name="Caler L."/>
            <person name="Loftus B."/>
        </authorList>
    </citation>
    <scope>NUCLEOTIDE SEQUENCE [LARGE SCALE GENOMIC DNA]</scope>
    <source>
        <strain evidence="4 5">Neff</strain>
    </source>
</reference>